<dbReference type="InterPro" id="IPR044005">
    <property type="entry name" value="DZR_2"/>
</dbReference>
<evidence type="ECO:0000256" key="1">
    <source>
        <dbReference type="ARBA" id="ARBA00008007"/>
    </source>
</evidence>
<feature type="domain" description="Phosphoribosyltransferase" evidence="2">
    <location>
        <begin position="148"/>
        <end position="231"/>
    </location>
</feature>
<dbReference type="Pfam" id="PF18912">
    <property type="entry name" value="DZR_2"/>
    <property type="match status" value="1"/>
</dbReference>
<dbReference type="PANTHER" id="PTHR47505">
    <property type="entry name" value="DNA UTILIZATION PROTEIN YHGH"/>
    <property type="match status" value="1"/>
</dbReference>
<evidence type="ECO:0000259" key="3">
    <source>
        <dbReference type="Pfam" id="PF18912"/>
    </source>
</evidence>
<dbReference type="CDD" id="cd06223">
    <property type="entry name" value="PRTases_typeI"/>
    <property type="match status" value="1"/>
</dbReference>
<dbReference type="Proteomes" id="UP000647491">
    <property type="component" value="Unassembled WGS sequence"/>
</dbReference>
<dbReference type="PANTHER" id="PTHR47505:SF1">
    <property type="entry name" value="DNA UTILIZATION PROTEIN YHGH"/>
    <property type="match status" value="1"/>
</dbReference>
<dbReference type="InterPro" id="IPR029057">
    <property type="entry name" value="PRTase-like"/>
</dbReference>
<name>A0ABR7NPE8_9FIRM</name>
<reference evidence="4 5" key="1">
    <citation type="submission" date="2020-08" db="EMBL/GenBank/DDBJ databases">
        <title>Genome public.</title>
        <authorList>
            <person name="Liu C."/>
            <person name="Sun Q."/>
        </authorList>
    </citation>
    <scope>NUCLEOTIDE SEQUENCE [LARGE SCALE GENOMIC DNA]</scope>
    <source>
        <strain evidence="4 5">BX10</strain>
    </source>
</reference>
<dbReference type="InterPro" id="IPR051910">
    <property type="entry name" value="ComF/GntX_DNA_util-trans"/>
</dbReference>
<evidence type="ECO:0000313" key="5">
    <source>
        <dbReference type="Proteomes" id="UP000647491"/>
    </source>
</evidence>
<evidence type="ECO:0000259" key="2">
    <source>
        <dbReference type="Pfam" id="PF00156"/>
    </source>
</evidence>
<keyword evidence="5" id="KW-1185">Reference proteome</keyword>
<dbReference type="EMBL" id="JACRTJ010000005">
    <property type="protein sequence ID" value="MBC8597995.1"/>
    <property type="molecule type" value="Genomic_DNA"/>
</dbReference>
<sequence length="236" mass="26262">MNKETILNVLFPRHCPVCGEIVKPPGGLICPACFHKLSFVKQPVCKKCGKEIQDAAEEFCGDCTKRRHAFESGLALMNYDETARRSMAWIKYKNKREYLDFYGAALAARYEKQIRRMHADVLVPVPVHPSRKRARGFNQAEVLAVCLEKRLGIPVGSGMLIRDKKTKPQKELSAADRLKNLSGAFRAGTIPEGIKTVLLVDDIYTTGSTVEACARALRNAGVSRVYFVVICMTGGR</sequence>
<protein>
    <submittedName>
        <fullName evidence="4">ComF family protein</fullName>
    </submittedName>
</protein>
<dbReference type="SUPFAM" id="SSF53271">
    <property type="entry name" value="PRTase-like"/>
    <property type="match status" value="1"/>
</dbReference>
<dbReference type="Gene3D" id="3.40.50.2020">
    <property type="match status" value="1"/>
</dbReference>
<dbReference type="InterPro" id="IPR000836">
    <property type="entry name" value="PRTase_dom"/>
</dbReference>
<proteinExistence type="inferred from homology"/>
<organism evidence="4 5">
    <name type="scientific">Enterocloster hominis</name>
    <name type="common">ex Liu et al. 2021</name>
    <dbReference type="NCBI Taxonomy" id="2763663"/>
    <lineage>
        <taxon>Bacteria</taxon>
        <taxon>Bacillati</taxon>
        <taxon>Bacillota</taxon>
        <taxon>Clostridia</taxon>
        <taxon>Lachnospirales</taxon>
        <taxon>Lachnospiraceae</taxon>
        <taxon>Enterocloster</taxon>
    </lineage>
</organism>
<feature type="domain" description="Double zinc ribbon" evidence="3">
    <location>
        <begin position="6"/>
        <end position="63"/>
    </location>
</feature>
<gene>
    <name evidence="4" type="ORF">H8708_01925</name>
</gene>
<dbReference type="RefSeq" id="WP_262426786.1">
    <property type="nucleotide sequence ID" value="NZ_JACRTJ010000005.1"/>
</dbReference>
<evidence type="ECO:0000313" key="4">
    <source>
        <dbReference type="EMBL" id="MBC8597995.1"/>
    </source>
</evidence>
<comment type="caution">
    <text evidence="4">The sequence shown here is derived from an EMBL/GenBank/DDBJ whole genome shotgun (WGS) entry which is preliminary data.</text>
</comment>
<dbReference type="Pfam" id="PF00156">
    <property type="entry name" value="Pribosyltran"/>
    <property type="match status" value="1"/>
</dbReference>
<comment type="similarity">
    <text evidence="1">Belongs to the ComF/GntX family.</text>
</comment>
<accession>A0ABR7NPE8</accession>